<evidence type="ECO:0000313" key="2">
    <source>
        <dbReference type="Proteomes" id="UP000649345"/>
    </source>
</evidence>
<reference evidence="1" key="1">
    <citation type="submission" date="2020-08" db="EMBL/GenBank/DDBJ databases">
        <title>Genome public.</title>
        <authorList>
            <person name="Liu C."/>
            <person name="Sun Q."/>
        </authorList>
    </citation>
    <scope>NUCLEOTIDE SEQUENCE</scope>
    <source>
        <strain evidence="1">NSJ-68</strain>
    </source>
</reference>
<sequence>MMGTEMTAWHTGNAGIVIQVYNIEGKSSAAIGFDVFAKQPGGIYPDTPEAIRQELLRDIREKKLETLVFTHEHADHFCPEDVAEALKMNPDLRIISTEETIRRIRALEPEAGRLTAVEASEQKYRIVTLPGMRLTLFNSIHMGDRFADIQNLVCLLEAGGKQLMLPGDARPAKFLYERAAAWSQKMDWLIGPFPLMGLPSSRRLIARYLELGQVLAVHLPRPDKDTEGWRKNAQHICETAGDGLPVPVFGDEPGKRYEL</sequence>
<protein>
    <submittedName>
        <fullName evidence="1">MBL fold metallo-hydrolase</fullName>
    </submittedName>
</protein>
<dbReference type="InterPro" id="IPR036866">
    <property type="entry name" value="RibonucZ/Hydroxyglut_hydro"/>
</dbReference>
<keyword evidence="2" id="KW-1185">Reference proteome</keyword>
<gene>
    <name evidence="1" type="ORF">H8S44_12805</name>
</gene>
<name>A0A923LEL6_9FIRM</name>
<dbReference type="SUPFAM" id="SSF56281">
    <property type="entry name" value="Metallo-hydrolase/oxidoreductase"/>
    <property type="match status" value="1"/>
</dbReference>
<dbReference type="Proteomes" id="UP000649345">
    <property type="component" value="Unassembled WGS sequence"/>
</dbReference>
<dbReference type="RefSeq" id="WP_186873811.1">
    <property type="nucleotide sequence ID" value="NZ_JACOOR010000007.1"/>
</dbReference>
<proteinExistence type="predicted"/>
<evidence type="ECO:0000313" key="1">
    <source>
        <dbReference type="EMBL" id="MBC5660647.1"/>
    </source>
</evidence>
<accession>A0A923LEL6</accession>
<dbReference type="Gene3D" id="3.60.15.10">
    <property type="entry name" value="Ribonuclease Z/Hydroxyacylglutathione hydrolase-like"/>
    <property type="match status" value="1"/>
</dbReference>
<organism evidence="1 2">
    <name type="scientific">Anaerosacchariphilus hominis</name>
    <dbReference type="NCBI Taxonomy" id="2763017"/>
    <lineage>
        <taxon>Bacteria</taxon>
        <taxon>Bacillati</taxon>
        <taxon>Bacillota</taxon>
        <taxon>Clostridia</taxon>
        <taxon>Lachnospirales</taxon>
        <taxon>Lachnospiraceae</taxon>
        <taxon>Anaerosacchariphilus</taxon>
    </lineage>
</organism>
<dbReference type="EMBL" id="JACOOR010000007">
    <property type="protein sequence ID" value="MBC5660647.1"/>
    <property type="molecule type" value="Genomic_DNA"/>
</dbReference>
<dbReference type="AlphaFoldDB" id="A0A923LEL6"/>
<comment type="caution">
    <text evidence="1">The sequence shown here is derived from an EMBL/GenBank/DDBJ whole genome shotgun (WGS) entry which is preliminary data.</text>
</comment>